<evidence type="ECO:0000313" key="2">
    <source>
        <dbReference type="Proteomes" id="UP001224682"/>
    </source>
</evidence>
<protein>
    <recommendedName>
        <fullName evidence="3">Head decoration protein</fullName>
    </recommendedName>
</protein>
<accession>A0ABU0BHU0</accession>
<dbReference type="RefSeq" id="WP_307023308.1">
    <property type="nucleotide sequence ID" value="NZ_JAUSUI010000013.1"/>
</dbReference>
<sequence length="232" mass="23293">MANNLTIKDGAGASQVLATTESAGVHTPKHEVTASALPTGAATSAKQDTIIGHVDGIESTLATLATSANQDIQNAGIKTATTSITRPADTTAYTAGDAIANSTSAPSAGGFVFSGIARASGKSGIMADLVVTSSNPAGGLSGEVYIFDSSVTAVNDNAAFAISDAEAKTLVAKIPFTLSANTNNSSAQVTNLAIGFETVGSANLYFLVRATSAYTPISGEELTFRLKALQVS</sequence>
<dbReference type="EMBL" id="JAUSUI010000013">
    <property type="protein sequence ID" value="MDQ0305346.1"/>
    <property type="molecule type" value="Genomic_DNA"/>
</dbReference>
<gene>
    <name evidence="1" type="ORF">J2S75_004398</name>
</gene>
<proteinExistence type="predicted"/>
<comment type="caution">
    <text evidence="1">The sequence shown here is derived from an EMBL/GenBank/DDBJ whole genome shotgun (WGS) entry which is preliminary data.</text>
</comment>
<evidence type="ECO:0008006" key="3">
    <source>
        <dbReference type="Google" id="ProtNLM"/>
    </source>
</evidence>
<reference evidence="1 2" key="1">
    <citation type="submission" date="2023-07" db="EMBL/GenBank/DDBJ databases">
        <title>Genomic Encyclopedia of Type Strains, Phase IV (KMG-IV): sequencing the most valuable type-strain genomes for metagenomic binning, comparative biology and taxonomic classification.</title>
        <authorList>
            <person name="Goeker M."/>
        </authorList>
    </citation>
    <scope>NUCLEOTIDE SEQUENCE [LARGE SCALE GENOMIC DNA]</scope>
    <source>
        <strain evidence="1 2">DSM 2457</strain>
    </source>
</reference>
<organism evidence="1 2">
    <name type="scientific">Ancylobacter polymorphus</name>
    <dbReference type="NCBI Taxonomy" id="223390"/>
    <lineage>
        <taxon>Bacteria</taxon>
        <taxon>Pseudomonadati</taxon>
        <taxon>Pseudomonadota</taxon>
        <taxon>Alphaproteobacteria</taxon>
        <taxon>Hyphomicrobiales</taxon>
        <taxon>Xanthobacteraceae</taxon>
        <taxon>Ancylobacter</taxon>
    </lineage>
</organism>
<evidence type="ECO:0000313" key="1">
    <source>
        <dbReference type="EMBL" id="MDQ0305346.1"/>
    </source>
</evidence>
<dbReference type="Proteomes" id="UP001224682">
    <property type="component" value="Unassembled WGS sequence"/>
</dbReference>
<keyword evidence="2" id="KW-1185">Reference proteome</keyword>
<name>A0ABU0BHU0_9HYPH</name>